<protein>
    <recommendedName>
        <fullName evidence="8">Elongation factor methyltransferase 7</fullName>
    </recommendedName>
</protein>
<evidence type="ECO:0000256" key="2">
    <source>
        <dbReference type="ARBA" id="ARBA00022603"/>
    </source>
</evidence>
<dbReference type="PROSITE" id="PS51560">
    <property type="entry name" value="SAM_MT_NNT1"/>
    <property type="match status" value="1"/>
</dbReference>
<dbReference type="GO" id="GO:0008168">
    <property type="term" value="F:methyltransferase activity"/>
    <property type="evidence" value="ECO:0007669"/>
    <property type="project" value="UniProtKB-KW"/>
</dbReference>
<dbReference type="GO" id="GO:0032259">
    <property type="term" value="P:methylation"/>
    <property type="evidence" value="ECO:0007669"/>
    <property type="project" value="UniProtKB-KW"/>
</dbReference>
<evidence type="ECO:0000313" key="7">
    <source>
        <dbReference type="Proteomes" id="UP000193719"/>
    </source>
</evidence>
<dbReference type="STRING" id="1754191.A0A1Y1VL61"/>
<evidence type="ECO:0000256" key="1">
    <source>
        <dbReference type="ARBA" id="ARBA00022490"/>
    </source>
</evidence>
<keyword evidence="3" id="KW-0808">Transferase</keyword>
<organism evidence="6 7">
    <name type="scientific">Piromyces finnis</name>
    <dbReference type="NCBI Taxonomy" id="1754191"/>
    <lineage>
        <taxon>Eukaryota</taxon>
        <taxon>Fungi</taxon>
        <taxon>Fungi incertae sedis</taxon>
        <taxon>Chytridiomycota</taxon>
        <taxon>Chytridiomycota incertae sedis</taxon>
        <taxon>Neocallimastigomycetes</taxon>
        <taxon>Neocallimastigales</taxon>
        <taxon>Neocallimastigaceae</taxon>
        <taxon>Piromyces</taxon>
    </lineage>
</organism>
<evidence type="ECO:0000256" key="5">
    <source>
        <dbReference type="SAM" id="MobiDB-lite"/>
    </source>
</evidence>
<name>A0A1Y1VL61_9FUNG</name>
<reference evidence="6 7" key="1">
    <citation type="submission" date="2016-08" db="EMBL/GenBank/DDBJ databases">
        <title>Genomes of anaerobic fungi encode conserved fungal cellulosomes for biomass hydrolysis.</title>
        <authorList>
            <consortium name="DOE Joint Genome Institute"/>
            <person name="Haitjema C.H."/>
            <person name="Gilmore S.P."/>
            <person name="Henske J.K."/>
            <person name="Solomon K.V."/>
            <person name="De Groot R."/>
            <person name="Kuo A."/>
            <person name="Mondo S.J."/>
            <person name="Salamov A.A."/>
            <person name="Labutti K."/>
            <person name="Zhao Z."/>
            <person name="Chiniquy J."/>
            <person name="Barry K."/>
            <person name="Brewer H.M."/>
            <person name="Purvine S.O."/>
            <person name="Wright A.T."/>
            <person name="Boxma B."/>
            <person name="Van Alen T."/>
            <person name="Hackstein J.H."/>
            <person name="Baker S.E."/>
            <person name="Grigoriev I.V."/>
            <person name="O'Malley M.A."/>
        </authorList>
    </citation>
    <scope>NUCLEOTIDE SEQUENCE [LARGE SCALE GENOMIC DNA]</scope>
    <source>
        <strain evidence="7">finn</strain>
    </source>
</reference>
<dbReference type="CDD" id="cd02440">
    <property type="entry name" value="AdoMet_MTases"/>
    <property type="match status" value="1"/>
</dbReference>
<dbReference type="Proteomes" id="UP000193719">
    <property type="component" value="Unassembled WGS sequence"/>
</dbReference>
<evidence type="ECO:0000313" key="6">
    <source>
        <dbReference type="EMBL" id="ORX57846.1"/>
    </source>
</evidence>
<dbReference type="OrthoDB" id="46564at2759"/>
<dbReference type="PANTHER" id="PTHR14614:SF10">
    <property type="entry name" value="PROTEIN N-TERMINAL AND LYSINE N-METHYLTRANSFERASE EFM7"/>
    <property type="match status" value="1"/>
</dbReference>
<keyword evidence="7" id="KW-1185">Reference proteome</keyword>
<sequence length="284" mass="33116">MSNKEEIQIQETSTEVVDKKQKEEKEENNAYELEDEDFKLFEIPDDYWKPPPENTFQDFERKPEDVQPGTPSKINLRLIGGHSLWGHWIWNAALLMAYYQDKEKSVTKNKTILELGAGGALNSFIAAINDAKNIVITDYPDKDLIENIEWNAKNLFPELVEQKKMSVIDHLWGRDVTPILALNNNEKFDVVLLADVIFNHNQQKQLLESLYKTIKPKTGVALVYFTHHKPWLAHKDIEFFENGAAIYGFKYEEFETKVMKPMFEVDFGSELVRSTVHGYRMWLE</sequence>
<evidence type="ECO:0008006" key="8">
    <source>
        <dbReference type="Google" id="ProtNLM"/>
    </source>
</evidence>
<proteinExistence type="predicted"/>
<dbReference type="InterPro" id="IPR025784">
    <property type="entry name" value="EFM7"/>
</dbReference>
<dbReference type="SUPFAM" id="SSF53335">
    <property type="entry name" value="S-adenosyl-L-methionine-dependent methyltransferases"/>
    <property type="match status" value="1"/>
</dbReference>
<dbReference type="GO" id="GO:0005737">
    <property type="term" value="C:cytoplasm"/>
    <property type="evidence" value="ECO:0007669"/>
    <property type="project" value="TreeGrafter"/>
</dbReference>
<reference evidence="6 7" key="2">
    <citation type="submission" date="2016-08" db="EMBL/GenBank/DDBJ databases">
        <title>Pervasive Adenine N6-methylation of Active Genes in Fungi.</title>
        <authorList>
            <consortium name="DOE Joint Genome Institute"/>
            <person name="Mondo S.J."/>
            <person name="Dannebaum R.O."/>
            <person name="Kuo R.C."/>
            <person name="Labutti K."/>
            <person name="Haridas S."/>
            <person name="Kuo A."/>
            <person name="Salamov A."/>
            <person name="Ahrendt S.R."/>
            <person name="Lipzen A."/>
            <person name="Sullivan W."/>
            <person name="Andreopoulos W.B."/>
            <person name="Clum A."/>
            <person name="Lindquist E."/>
            <person name="Daum C."/>
            <person name="Ramamoorthy G.K."/>
            <person name="Gryganskyi A."/>
            <person name="Culley D."/>
            <person name="Magnuson J.K."/>
            <person name="James T.Y."/>
            <person name="O'Malley M.A."/>
            <person name="Stajich J.E."/>
            <person name="Spatafora J.W."/>
            <person name="Visel A."/>
            <person name="Grigoriev I.V."/>
        </authorList>
    </citation>
    <scope>NUCLEOTIDE SEQUENCE [LARGE SCALE GENOMIC DNA]</scope>
    <source>
        <strain evidence="7">finn</strain>
    </source>
</reference>
<keyword evidence="1" id="KW-0963">Cytoplasm</keyword>
<accession>A0A1Y1VL61</accession>
<dbReference type="InterPro" id="IPR029063">
    <property type="entry name" value="SAM-dependent_MTases_sf"/>
</dbReference>
<evidence type="ECO:0000256" key="4">
    <source>
        <dbReference type="ARBA" id="ARBA00022691"/>
    </source>
</evidence>
<feature type="region of interest" description="Disordered" evidence="5">
    <location>
        <begin position="1"/>
        <end position="31"/>
    </location>
</feature>
<comment type="caution">
    <text evidence="6">The sequence shown here is derived from an EMBL/GenBank/DDBJ whole genome shotgun (WGS) entry which is preliminary data.</text>
</comment>
<dbReference type="Pfam" id="PF10294">
    <property type="entry name" value="Methyltransf_16"/>
    <property type="match status" value="1"/>
</dbReference>
<gene>
    <name evidence="6" type="ORF">BCR36DRAFT_318770</name>
</gene>
<dbReference type="InterPro" id="IPR019410">
    <property type="entry name" value="Methyltransf_16"/>
</dbReference>
<keyword evidence="4" id="KW-0949">S-adenosyl-L-methionine</keyword>
<evidence type="ECO:0000256" key="3">
    <source>
        <dbReference type="ARBA" id="ARBA00022679"/>
    </source>
</evidence>
<feature type="compositionally biased region" description="Basic and acidic residues" evidence="5">
    <location>
        <begin position="16"/>
        <end position="28"/>
    </location>
</feature>
<dbReference type="Gene3D" id="3.40.50.150">
    <property type="entry name" value="Vaccinia Virus protein VP39"/>
    <property type="match status" value="1"/>
</dbReference>
<dbReference type="PANTHER" id="PTHR14614">
    <property type="entry name" value="HEPATOCELLULAR CARCINOMA-ASSOCIATED ANTIGEN"/>
    <property type="match status" value="1"/>
</dbReference>
<keyword evidence="2" id="KW-0489">Methyltransferase</keyword>
<dbReference type="EMBL" id="MCFH01000005">
    <property type="protein sequence ID" value="ORX57846.1"/>
    <property type="molecule type" value="Genomic_DNA"/>
</dbReference>
<dbReference type="AlphaFoldDB" id="A0A1Y1VL61"/>